<dbReference type="InterPro" id="IPR015915">
    <property type="entry name" value="Kelch-typ_b-propeller"/>
</dbReference>
<dbReference type="InterPro" id="IPR049680">
    <property type="entry name" value="FLVCR1-2_SLC49-like"/>
</dbReference>
<evidence type="ECO:0000256" key="4">
    <source>
        <dbReference type="ARBA" id="ARBA00022989"/>
    </source>
</evidence>
<dbReference type="Pfam" id="PF01344">
    <property type="entry name" value="Kelch_1"/>
    <property type="match status" value="2"/>
</dbReference>
<comment type="subcellular location">
    <subcellularLocation>
        <location evidence="1">Membrane</location>
        <topology evidence="1">Multi-pass membrane protein</topology>
    </subcellularLocation>
</comment>
<keyword evidence="3 6" id="KW-0812">Transmembrane</keyword>
<dbReference type="Pfam" id="PF24681">
    <property type="entry name" value="Kelch_KLHDC2_KLHL20_DRC7"/>
    <property type="match status" value="1"/>
</dbReference>
<feature type="transmembrane region" description="Helical" evidence="6">
    <location>
        <begin position="399"/>
        <end position="418"/>
    </location>
</feature>
<dbReference type="EMBL" id="CAJNOG010000618">
    <property type="protein sequence ID" value="CAF1316927.1"/>
    <property type="molecule type" value="Genomic_DNA"/>
</dbReference>
<dbReference type="PANTHER" id="PTHR10924">
    <property type="entry name" value="MAJOR FACILITATOR SUPERFAMILY PROTEIN-RELATED"/>
    <property type="match status" value="1"/>
</dbReference>
<protein>
    <submittedName>
        <fullName evidence="7">Uncharacterized protein</fullName>
    </submittedName>
</protein>
<dbReference type="InterPro" id="IPR011701">
    <property type="entry name" value="MFS"/>
</dbReference>
<sequence length="569" mass="62623">MKNARWAHTATVLTNGKVLVAGGTSNIGVLNNAELYDPSVRMWTTTNNMNSRRYYHSASILPNGQVLFTGGTNGNTLMSTELYDPSTGVWTMTGNMNIGRFEHTATVLPNGKVLVTGGYSNGNILNSSELYDPSTRTWTITGSMNIRRYYHSASILMNGKVLVTGGYVNNIALSMSELYDPLTQTWTIINNMNNARYYHKASILIGGQVLITGGFNNNYLNSAELYDPLTGIWTITGNMNYARMTHTVSILRNGTILVTGGYNSSGQLNSAELYNPTTRQWTITNFMNDKRYYHTASVLVDGNVLVTGGRDNINTGFTLLTTLLVLFLFRSEPPTPPSPSEEHRLPINIKKDLIDLLKNRHYLILLFSFSLGLALFNAITALLYQIIQPTGYSSTDAGIFGAIIIIAGLLNAFLAGIIMDRTHAYRLILKLLSIGACGSCIYFILILQPNQFYPLAVSIGLMGFFLLPLLPVAFECAVECTYPIRAEWSTGLLMCVGNVLGGIFIFVLGELIKSKPISNSMIIITPTSIFILCCSVISTLVLLTYNGPYLRLEAEHRVDTRTFSDASIL</sequence>
<dbReference type="GO" id="GO:0016020">
    <property type="term" value="C:membrane"/>
    <property type="evidence" value="ECO:0007669"/>
    <property type="project" value="UniProtKB-SubCell"/>
</dbReference>
<reference evidence="7" key="1">
    <citation type="submission" date="2021-02" db="EMBL/GenBank/DDBJ databases">
        <authorList>
            <person name="Nowell W R."/>
        </authorList>
    </citation>
    <scope>NUCLEOTIDE SEQUENCE</scope>
</reference>
<feature type="transmembrane region" description="Helical" evidence="6">
    <location>
        <begin position="362"/>
        <end position="387"/>
    </location>
</feature>
<keyword evidence="4 6" id="KW-1133">Transmembrane helix</keyword>
<evidence type="ECO:0000256" key="1">
    <source>
        <dbReference type="ARBA" id="ARBA00004141"/>
    </source>
</evidence>
<dbReference type="Gene3D" id="2.120.10.80">
    <property type="entry name" value="Kelch-type beta propeller"/>
    <property type="match status" value="1"/>
</dbReference>
<evidence type="ECO:0000313" key="7">
    <source>
        <dbReference type="EMBL" id="CAF1316927.1"/>
    </source>
</evidence>
<dbReference type="SUPFAM" id="SSF50965">
    <property type="entry name" value="Galactose oxidase, central domain"/>
    <property type="match status" value="1"/>
</dbReference>
<dbReference type="Proteomes" id="UP000663845">
    <property type="component" value="Unassembled WGS sequence"/>
</dbReference>
<evidence type="ECO:0000256" key="2">
    <source>
        <dbReference type="ARBA" id="ARBA00022441"/>
    </source>
</evidence>
<evidence type="ECO:0000256" key="5">
    <source>
        <dbReference type="ARBA" id="ARBA00023136"/>
    </source>
</evidence>
<name>A0A815FBE4_9BILA</name>
<dbReference type="GO" id="GO:0022857">
    <property type="term" value="F:transmembrane transporter activity"/>
    <property type="evidence" value="ECO:0007669"/>
    <property type="project" value="InterPro"/>
</dbReference>
<feature type="transmembrane region" description="Helical" evidence="6">
    <location>
        <begin position="452"/>
        <end position="474"/>
    </location>
</feature>
<dbReference type="Gene3D" id="1.20.1250.20">
    <property type="entry name" value="MFS general substrate transporter like domains"/>
    <property type="match status" value="1"/>
</dbReference>
<gene>
    <name evidence="7" type="ORF">JYZ213_LOCUS33180</name>
</gene>
<feature type="transmembrane region" description="Helical" evidence="6">
    <location>
        <begin position="486"/>
        <end position="509"/>
    </location>
</feature>
<dbReference type="InterPro" id="IPR036259">
    <property type="entry name" value="MFS_trans_sf"/>
</dbReference>
<dbReference type="Pfam" id="PF07690">
    <property type="entry name" value="MFS_1"/>
    <property type="match status" value="1"/>
</dbReference>
<dbReference type="InterPro" id="IPR037293">
    <property type="entry name" value="Gal_Oxidase_central_sf"/>
</dbReference>
<proteinExistence type="predicted"/>
<keyword evidence="2" id="KW-0880">Kelch repeat</keyword>
<evidence type="ECO:0000256" key="6">
    <source>
        <dbReference type="SAM" id="Phobius"/>
    </source>
</evidence>
<dbReference type="SUPFAM" id="SSF103473">
    <property type="entry name" value="MFS general substrate transporter"/>
    <property type="match status" value="1"/>
</dbReference>
<feature type="transmembrane region" description="Helical" evidence="6">
    <location>
        <begin position="427"/>
        <end position="446"/>
    </location>
</feature>
<organism evidence="7 8">
    <name type="scientific">Adineta steineri</name>
    <dbReference type="NCBI Taxonomy" id="433720"/>
    <lineage>
        <taxon>Eukaryota</taxon>
        <taxon>Metazoa</taxon>
        <taxon>Spiralia</taxon>
        <taxon>Gnathifera</taxon>
        <taxon>Rotifera</taxon>
        <taxon>Eurotatoria</taxon>
        <taxon>Bdelloidea</taxon>
        <taxon>Adinetida</taxon>
        <taxon>Adinetidae</taxon>
        <taxon>Adineta</taxon>
    </lineage>
</organism>
<accession>A0A815FBE4</accession>
<evidence type="ECO:0000256" key="3">
    <source>
        <dbReference type="ARBA" id="ARBA00022692"/>
    </source>
</evidence>
<dbReference type="SMART" id="SM00612">
    <property type="entry name" value="Kelch"/>
    <property type="match status" value="6"/>
</dbReference>
<dbReference type="InterPro" id="IPR011043">
    <property type="entry name" value="Gal_Oxase/kelch_b-propeller"/>
</dbReference>
<evidence type="ECO:0000313" key="8">
    <source>
        <dbReference type="Proteomes" id="UP000663845"/>
    </source>
</evidence>
<dbReference type="PANTHER" id="PTHR10924:SF6">
    <property type="entry name" value="SOLUTE CARRIER FAMILY 49 MEMBER A3"/>
    <property type="match status" value="1"/>
</dbReference>
<comment type="caution">
    <text evidence="7">The sequence shown here is derived from an EMBL/GenBank/DDBJ whole genome shotgun (WGS) entry which is preliminary data.</text>
</comment>
<keyword evidence="5 6" id="KW-0472">Membrane</keyword>
<feature type="transmembrane region" description="Helical" evidence="6">
    <location>
        <begin position="521"/>
        <end position="543"/>
    </location>
</feature>
<dbReference type="InterPro" id="IPR006652">
    <property type="entry name" value="Kelch_1"/>
</dbReference>
<dbReference type="AlphaFoldDB" id="A0A815FBE4"/>
<dbReference type="Gene3D" id="2.130.10.80">
    <property type="entry name" value="Galactose oxidase/kelch, beta-propeller"/>
    <property type="match status" value="2"/>
</dbReference>